<feature type="transmembrane region" description="Helical" evidence="11">
    <location>
        <begin position="24"/>
        <end position="42"/>
    </location>
</feature>
<feature type="binding site" evidence="8">
    <location>
        <position position="138"/>
    </location>
    <ligand>
        <name>UDP-alpha-D-glucose</name>
        <dbReference type="ChEBI" id="CHEBI:58885"/>
    </ligand>
</feature>
<dbReference type="Gramene" id="Kaladp0082s0178.1.v1.1">
    <property type="protein sequence ID" value="Kaladp0082s0178.1.v1.1"/>
    <property type="gene ID" value="Kaladp0082s0178.v1.1"/>
</dbReference>
<keyword evidence="5 11" id="KW-1133">Transmembrane helix</keyword>
<keyword evidence="3" id="KW-0808">Transferase</keyword>
<feature type="binding site" evidence="9">
    <location>
        <position position="282"/>
    </location>
    <ligand>
        <name>Mn(2+)</name>
        <dbReference type="ChEBI" id="CHEBI:29035"/>
    </ligand>
</feature>
<feature type="binding site" evidence="9">
    <location>
        <position position="258"/>
    </location>
    <ligand>
        <name>Mn(2+)</name>
        <dbReference type="ChEBI" id="CHEBI:29035"/>
    </ligand>
</feature>
<dbReference type="GO" id="GO:0016020">
    <property type="term" value="C:membrane"/>
    <property type="evidence" value="ECO:0007669"/>
    <property type="project" value="InterPro"/>
</dbReference>
<evidence type="ECO:0000313" key="12">
    <source>
        <dbReference type="EnsemblPlants" id="Kaladp0082s0178.1.v1.1"/>
    </source>
</evidence>
<reference evidence="12" key="1">
    <citation type="submission" date="2021-01" db="UniProtKB">
        <authorList>
            <consortium name="EnsemblPlants"/>
        </authorList>
    </citation>
    <scope>IDENTIFICATION</scope>
</reference>
<name>A0A7N0USV4_KALFE</name>
<dbReference type="InterPro" id="IPR029044">
    <property type="entry name" value="Nucleotide-diphossugar_trans"/>
</dbReference>
<feature type="transmembrane region" description="Helical" evidence="11">
    <location>
        <begin position="632"/>
        <end position="657"/>
    </location>
</feature>
<organism evidence="12 13">
    <name type="scientific">Kalanchoe fedtschenkoi</name>
    <name type="common">Lavender scallops</name>
    <name type="synonym">South American air plant</name>
    <dbReference type="NCBI Taxonomy" id="63787"/>
    <lineage>
        <taxon>Eukaryota</taxon>
        <taxon>Viridiplantae</taxon>
        <taxon>Streptophyta</taxon>
        <taxon>Embryophyta</taxon>
        <taxon>Tracheophyta</taxon>
        <taxon>Spermatophyta</taxon>
        <taxon>Magnoliopsida</taxon>
        <taxon>eudicotyledons</taxon>
        <taxon>Gunneridae</taxon>
        <taxon>Pentapetalae</taxon>
        <taxon>Saxifragales</taxon>
        <taxon>Crassulaceae</taxon>
        <taxon>Kalanchoe</taxon>
    </lineage>
</organism>
<evidence type="ECO:0000256" key="11">
    <source>
        <dbReference type="SAM" id="Phobius"/>
    </source>
</evidence>
<feature type="transmembrane region" description="Helical" evidence="11">
    <location>
        <begin position="669"/>
        <end position="687"/>
    </location>
</feature>
<dbReference type="PANTHER" id="PTHR13301">
    <property type="entry name" value="X-BOX TRANSCRIPTION FACTOR-RELATED"/>
    <property type="match status" value="1"/>
</dbReference>
<keyword evidence="2" id="KW-0328">Glycosyltransferase</keyword>
<evidence type="ECO:0000256" key="8">
    <source>
        <dbReference type="PIRSR" id="PIRSR605150-2"/>
    </source>
</evidence>
<feature type="binding site" evidence="8">
    <location>
        <position position="108"/>
    </location>
    <ligand>
        <name>UDP-alpha-D-glucose</name>
        <dbReference type="ChEBI" id="CHEBI:58885"/>
    </ligand>
</feature>
<evidence type="ECO:0000256" key="4">
    <source>
        <dbReference type="ARBA" id="ARBA00022692"/>
    </source>
</evidence>
<dbReference type="AlphaFoldDB" id="A0A7N0USV4"/>
<accession>A0A7N0USV4</accession>
<evidence type="ECO:0000256" key="7">
    <source>
        <dbReference type="ARBA" id="ARBA00023316"/>
    </source>
</evidence>
<comment type="subcellular location">
    <subcellularLocation>
        <location evidence="1">Endomembrane system</location>
        <topology evidence="1">Multi-pass membrane protein</topology>
    </subcellularLocation>
</comment>
<evidence type="ECO:0000256" key="6">
    <source>
        <dbReference type="ARBA" id="ARBA00023136"/>
    </source>
</evidence>
<dbReference type="InterPro" id="IPR005150">
    <property type="entry name" value="Cellulose_synth"/>
</dbReference>
<evidence type="ECO:0000256" key="1">
    <source>
        <dbReference type="ARBA" id="ARBA00004127"/>
    </source>
</evidence>
<evidence type="ECO:0000256" key="3">
    <source>
        <dbReference type="ARBA" id="ARBA00022679"/>
    </source>
</evidence>
<protein>
    <submittedName>
        <fullName evidence="12">Uncharacterized protein</fullName>
    </submittedName>
</protein>
<sequence length="691" mass="77830">MALPLTKTVPKSKLHPYHALLDKLHFLFHLLATATLLCYRVTQLIRMPFLSVPHALITLAEFIFAFVWLLTQAFLFSPLTRTALPENIPPDTSLPGIDAFICTADPRKEPTLDVMNTVISALSLDYPSDKLSVYLSDDGGSSITLGALKEAFLFAEQWVPFCRKYGVVNRCPQAYFSRFITSSEFTSEQQLVQNLQEKYEAFKKRVEEACEDDNQVNSVIQNHPAHVEIISENRKDGDLPRLVYVSREKRPHVQHRFKAGALNSLLRVSGVISNGAYVLVLDCDMYCNDPSSAKQALCFHSDPEVAFVQFPQMFHNVSKKDIYDGQCRAAFKTKWQGMDGLRGPGLSGTGFYMKRKALYGRPNGQDVDEFLGLEAKRVFGASQIFIASVKGKDKPNAAPSADTLFKEAELLAGCDYEKSTQWGDEVGFSYVNKLESTFTGYMLHCRGWTSVYLCPERPCFLGCATVDLKDAMEQLMKWSSNLLQMGVSTYSPFTYGFSRMSILQSMCYGYFTSIALLSIPLTIYATVPQLCFIKGTALFPKASDPWFSLFATVYASALAQHLHEVLFTGGSITVWWYEQRIWIVKSITACLFGFIDCLKKFMGLNRRGAFILTNKAVHREQLRKYEKGKFNFQGASTFMIPLVTLPILNLVCFAGGLYRMITDNNLDEMFGQLFLSSLILVMTYQLFEGRG</sequence>
<keyword evidence="4 11" id="KW-0812">Transmembrane</keyword>
<dbReference type="SUPFAM" id="SSF53448">
    <property type="entry name" value="Nucleotide-diphospho-sugar transferases"/>
    <property type="match status" value="1"/>
</dbReference>
<evidence type="ECO:0000256" key="10">
    <source>
        <dbReference type="SAM" id="Coils"/>
    </source>
</evidence>
<feature type="transmembrane region" description="Helical" evidence="11">
    <location>
        <begin position="54"/>
        <end position="76"/>
    </location>
</feature>
<keyword evidence="10" id="KW-0175">Coiled coil</keyword>
<dbReference type="Gene3D" id="3.90.550.10">
    <property type="entry name" value="Spore Coat Polysaccharide Biosynthesis Protein SpsA, Chain A"/>
    <property type="match status" value="2"/>
</dbReference>
<feature type="binding site" evidence="8">
    <location>
        <position position="109"/>
    </location>
    <ligand>
        <name>UDP-alpha-D-glucose</name>
        <dbReference type="ChEBI" id="CHEBI:58885"/>
    </ligand>
</feature>
<dbReference type="OMA" id="NQSRTAF"/>
<dbReference type="GO" id="GO:0016760">
    <property type="term" value="F:cellulose synthase (UDP-forming) activity"/>
    <property type="evidence" value="ECO:0007669"/>
    <property type="project" value="InterPro"/>
</dbReference>
<dbReference type="GO" id="GO:0071555">
    <property type="term" value="P:cell wall organization"/>
    <property type="evidence" value="ECO:0007669"/>
    <property type="project" value="UniProtKB-KW"/>
</dbReference>
<evidence type="ECO:0000313" key="13">
    <source>
        <dbReference type="Proteomes" id="UP000594263"/>
    </source>
</evidence>
<keyword evidence="13" id="KW-1185">Reference proteome</keyword>
<evidence type="ECO:0000256" key="2">
    <source>
        <dbReference type="ARBA" id="ARBA00022676"/>
    </source>
</evidence>
<feature type="coiled-coil region" evidence="10">
    <location>
        <begin position="185"/>
        <end position="212"/>
    </location>
</feature>
<dbReference type="EnsemblPlants" id="Kaladp0082s0178.1.v1.1">
    <property type="protein sequence ID" value="Kaladp0082s0178.1.v1.1"/>
    <property type="gene ID" value="Kaladp0082s0178.v1.1"/>
</dbReference>
<proteinExistence type="predicted"/>
<dbReference type="GO" id="GO:0030244">
    <property type="term" value="P:cellulose biosynthetic process"/>
    <property type="evidence" value="ECO:0007669"/>
    <property type="project" value="InterPro"/>
</dbReference>
<dbReference type="Pfam" id="PF03552">
    <property type="entry name" value="Cellulose_synt"/>
    <property type="match status" value="2"/>
</dbReference>
<evidence type="ECO:0000256" key="5">
    <source>
        <dbReference type="ARBA" id="ARBA00022989"/>
    </source>
</evidence>
<dbReference type="GO" id="GO:0012505">
    <property type="term" value="C:endomembrane system"/>
    <property type="evidence" value="ECO:0007669"/>
    <property type="project" value="UniProtKB-SubCell"/>
</dbReference>
<keyword evidence="7" id="KW-0961">Cell wall biogenesis/degradation</keyword>
<evidence type="ECO:0000256" key="9">
    <source>
        <dbReference type="PIRSR" id="PIRSR605150-3"/>
    </source>
</evidence>
<dbReference type="Proteomes" id="UP000594263">
    <property type="component" value="Unplaced"/>
</dbReference>
<keyword evidence="6 11" id="KW-0472">Membrane</keyword>